<feature type="domain" description="IPT/TIG" evidence="1">
    <location>
        <begin position="573"/>
        <end position="638"/>
    </location>
</feature>
<name>A0A916W516_9BACT</name>
<dbReference type="InterPro" id="IPR013783">
    <property type="entry name" value="Ig-like_fold"/>
</dbReference>
<proteinExistence type="predicted"/>
<sequence>MLRIDTLQPRAVRSVIMFAISLLVIAPSLFAGGPRWATGYPYFTTEGQPIVWYTNQPQYFTDPGDLSIYVNHAAADALVAAAANVWNVSTSSLVLSQGGVLDEHVSGANVYPSISGLVFPSDVQSTNYQSKQIAIIYDYDGSVTDLLLGSGASDPSSCRQNAVTNSVDLISPTGYIQHAIIVLNGRCTGPAPEQQLQMQYQLMRAFGRVLGLAWSQTNDNVFTYSPQPTYNQAMNWPVMHPIDIICGPYTYQCMPQPFTLRADDISALDELYFISQSQAPPGKTDTLLNANQVYGLVTFPTGQGMRGVNVLARRWEWFTATSSEEDWYTISSVSGSLYKRRYATSVTGTDNSAEGSMGTTYNYYEGYYDLARIPMLPGGWQNVIIETEPINPLYTGQYAVGPYTDNTVVPSGSNAPSIDEVLPSYRESGFWISTANSASTCNPGNDGIETAPVPSGATGWWTGLICQDGHTSWSTFSIKANRTFTVEVAAQDEQGFATSQKAMPVIGLWNVSDPTGTLPTFASQTEPFNSPAIGVTSLTAQTTQAAPLRMAIADERGDGRPDYNYQARILYADSISPAQVGAAGGVVTITGTGFRPGNTVTINCVAATVSNWTANTITATAPPLSALGGGTALVADVAVNDLVTGGTTIMSQALTYGAPQPSLVLVSAPLGTVISGVAATTPFSVRAVASDGVTPIPGESITFSASIGSIAFGACGASTCTVSTDASGTASTTVTPLTAGPITLSASGAPGTITASFVAATDVRTLTPVNPLEYIAAQAVTTWPLTATLNDSLAPVAGVSVNWLPASGPISVSPPQSLANSLGTAQAMATAGPLAAGAQASITACAWATVCGTFTAQAVDPASFRLVLISGAGQSVPASETLVPIVLEVTDGASNPVAGASVQIHQTINAWQQACPAHGRCPTTPVNSSSASTVQSDANGLVTITPMQSTGTAEITNIAASAGSQGFVSLSIQKHP</sequence>
<dbReference type="EMBL" id="BMJB01000001">
    <property type="protein sequence ID" value="GGA68530.1"/>
    <property type="molecule type" value="Genomic_DNA"/>
</dbReference>
<organism evidence="2 3">
    <name type="scientific">Edaphobacter acidisoli</name>
    <dbReference type="NCBI Taxonomy" id="2040573"/>
    <lineage>
        <taxon>Bacteria</taxon>
        <taxon>Pseudomonadati</taxon>
        <taxon>Acidobacteriota</taxon>
        <taxon>Terriglobia</taxon>
        <taxon>Terriglobales</taxon>
        <taxon>Acidobacteriaceae</taxon>
        <taxon>Edaphobacter</taxon>
    </lineage>
</organism>
<dbReference type="Gene3D" id="2.60.40.10">
    <property type="entry name" value="Immunoglobulins"/>
    <property type="match status" value="2"/>
</dbReference>
<dbReference type="SUPFAM" id="SSF81296">
    <property type="entry name" value="E set domains"/>
    <property type="match status" value="1"/>
</dbReference>
<reference evidence="2" key="2">
    <citation type="submission" date="2020-09" db="EMBL/GenBank/DDBJ databases">
        <authorList>
            <person name="Sun Q."/>
            <person name="Zhou Y."/>
        </authorList>
    </citation>
    <scope>NUCLEOTIDE SEQUENCE</scope>
    <source>
        <strain evidence="2">CGMCC 1.15447</strain>
    </source>
</reference>
<dbReference type="SUPFAM" id="SSF49373">
    <property type="entry name" value="Invasin/intimin cell-adhesion fragments"/>
    <property type="match status" value="1"/>
</dbReference>
<dbReference type="CDD" id="cd00102">
    <property type="entry name" value="IPT"/>
    <property type="match status" value="1"/>
</dbReference>
<gene>
    <name evidence="2" type="ORF">GCM10011507_20060</name>
</gene>
<dbReference type="RefSeq" id="WP_188759160.1">
    <property type="nucleotide sequence ID" value="NZ_BMJB01000001.1"/>
</dbReference>
<protein>
    <recommendedName>
        <fullName evidence="1">IPT/TIG domain-containing protein</fullName>
    </recommendedName>
</protein>
<dbReference type="Pfam" id="PF01833">
    <property type="entry name" value="TIG"/>
    <property type="match status" value="1"/>
</dbReference>
<dbReference type="InterPro" id="IPR014756">
    <property type="entry name" value="Ig_E-set"/>
</dbReference>
<dbReference type="AlphaFoldDB" id="A0A916W516"/>
<evidence type="ECO:0000313" key="3">
    <source>
        <dbReference type="Proteomes" id="UP000648801"/>
    </source>
</evidence>
<dbReference type="InterPro" id="IPR002909">
    <property type="entry name" value="IPT_dom"/>
</dbReference>
<keyword evidence="3" id="KW-1185">Reference proteome</keyword>
<comment type="caution">
    <text evidence="2">The sequence shown here is derived from an EMBL/GenBank/DDBJ whole genome shotgun (WGS) entry which is preliminary data.</text>
</comment>
<evidence type="ECO:0000259" key="1">
    <source>
        <dbReference type="Pfam" id="PF01833"/>
    </source>
</evidence>
<dbReference type="InterPro" id="IPR008964">
    <property type="entry name" value="Invasin/intimin_cell_adhesion"/>
</dbReference>
<dbReference type="Proteomes" id="UP000648801">
    <property type="component" value="Unassembled WGS sequence"/>
</dbReference>
<evidence type="ECO:0000313" key="2">
    <source>
        <dbReference type="EMBL" id="GGA68530.1"/>
    </source>
</evidence>
<reference evidence="2" key="1">
    <citation type="journal article" date="2014" name="Int. J. Syst. Evol. Microbiol.">
        <title>Complete genome sequence of Corynebacterium casei LMG S-19264T (=DSM 44701T), isolated from a smear-ripened cheese.</title>
        <authorList>
            <consortium name="US DOE Joint Genome Institute (JGI-PGF)"/>
            <person name="Walter F."/>
            <person name="Albersmeier A."/>
            <person name="Kalinowski J."/>
            <person name="Ruckert C."/>
        </authorList>
    </citation>
    <scope>NUCLEOTIDE SEQUENCE</scope>
    <source>
        <strain evidence="2">CGMCC 1.15447</strain>
    </source>
</reference>
<accession>A0A916W516</accession>